<dbReference type="CDD" id="cd22269">
    <property type="entry name" value="DPBB_EG45-like"/>
    <property type="match status" value="1"/>
</dbReference>
<reference evidence="2" key="1">
    <citation type="submission" date="2023-07" db="EMBL/GenBank/DDBJ databases">
        <title>draft genome sequence of fig (Ficus carica).</title>
        <authorList>
            <person name="Takahashi T."/>
            <person name="Nishimura K."/>
        </authorList>
    </citation>
    <scope>NUCLEOTIDE SEQUENCE</scope>
</reference>
<dbReference type="Proteomes" id="UP001187192">
    <property type="component" value="Unassembled WGS sequence"/>
</dbReference>
<feature type="domain" description="Expansin-like EG45" evidence="1">
    <location>
        <begin position="29"/>
        <end position="125"/>
    </location>
</feature>
<evidence type="ECO:0000259" key="1">
    <source>
        <dbReference type="PROSITE" id="PS50842"/>
    </source>
</evidence>
<dbReference type="SUPFAM" id="SSF50685">
    <property type="entry name" value="Barwin-like endoglucanases"/>
    <property type="match status" value="1"/>
</dbReference>
<sequence>MITQTLRTSHGDVGTTAQYSPPYLPTECYGTDSSQFPTSNLFAVAGEGIWDNGASCGRQYQVRCISAAMPRTCVPEKTILIKIVDYAGTLASQPSAHGTTMILSQTAFGAIANSTATSINIEFQQ</sequence>
<dbReference type="PANTHER" id="PTHR47480">
    <property type="entry name" value="EG45-LIKE DOMAIN CONTAINING PROTEIN"/>
    <property type="match status" value="1"/>
</dbReference>
<dbReference type="PANTHER" id="PTHR47480:SF1">
    <property type="entry name" value="EG45-LIKE DOMAIN CONTAINING PROTEIN 1"/>
    <property type="match status" value="1"/>
</dbReference>
<keyword evidence="3" id="KW-1185">Reference proteome</keyword>
<dbReference type="InterPro" id="IPR009009">
    <property type="entry name" value="RlpA-like_DPBB"/>
</dbReference>
<dbReference type="Pfam" id="PF03330">
    <property type="entry name" value="DPBB_1"/>
    <property type="match status" value="1"/>
</dbReference>
<dbReference type="InterPro" id="IPR007112">
    <property type="entry name" value="Expansin/allergen_DPBB_dom"/>
</dbReference>
<protein>
    <recommendedName>
        <fullName evidence="1">Expansin-like EG45 domain-containing protein</fullName>
    </recommendedName>
</protein>
<dbReference type="InterPro" id="IPR036908">
    <property type="entry name" value="RlpA-like_sf"/>
</dbReference>
<evidence type="ECO:0000313" key="2">
    <source>
        <dbReference type="EMBL" id="GMN44720.1"/>
    </source>
</evidence>
<dbReference type="PROSITE" id="PS50842">
    <property type="entry name" value="EXPANSIN_EG45"/>
    <property type="match status" value="1"/>
</dbReference>
<dbReference type="Gene3D" id="2.40.40.10">
    <property type="entry name" value="RlpA-like domain"/>
    <property type="match status" value="1"/>
</dbReference>
<gene>
    <name evidence="2" type="ORF">TIFTF001_013915</name>
</gene>
<evidence type="ECO:0000313" key="3">
    <source>
        <dbReference type="Proteomes" id="UP001187192"/>
    </source>
</evidence>
<accession>A0AA88A2W5</accession>
<name>A0AA88A2W5_FICCA</name>
<dbReference type="AlphaFoldDB" id="A0AA88A2W5"/>
<comment type="caution">
    <text evidence="2">The sequence shown here is derived from an EMBL/GenBank/DDBJ whole genome shotgun (WGS) entry which is preliminary data.</text>
</comment>
<proteinExistence type="predicted"/>
<dbReference type="EMBL" id="BTGU01000019">
    <property type="protein sequence ID" value="GMN44720.1"/>
    <property type="molecule type" value="Genomic_DNA"/>
</dbReference>
<organism evidence="2 3">
    <name type="scientific">Ficus carica</name>
    <name type="common">Common fig</name>
    <dbReference type="NCBI Taxonomy" id="3494"/>
    <lineage>
        <taxon>Eukaryota</taxon>
        <taxon>Viridiplantae</taxon>
        <taxon>Streptophyta</taxon>
        <taxon>Embryophyta</taxon>
        <taxon>Tracheophyta</taxon>
        <taxon>Spermatophyta</taxon>
        <taxon>Magnoliopsida</taxon>
        <taxon>eudicotyledons</taxon>
        <taxon>Gunneridae</taxon>
        <taxon>Pentapetalae</taxon>
        <taxon>rosids</taxon>
        <taxon>fabids</taxon>
        <taxon>Rosales</taxon>
        <taxon>Moraceae</taxon>
        <taxon>Ficeae</taxon>
        <taxon>Ficus</taxon>
    </lineage>
</organism>